<dbReference type="InterPro" id="IPR035958">
    <property type="entry name" value="SecB-like_sf"/>
</dbReference>
<dbReference type="GO" id="GO:0051262">
    <property type="term" value="P:protein tetramerization"/>
    <property type="evidence" value="ECO:0007669"/>
    <property type="project" value="InterPro"/>
</dbReference>
<dbReference type="EMBL" id="LAJY01000398">
    <property type="protein sequence ID" value="KJV08973.1"/>
    <property type="molecule type" value="Genomic_DNA"/>
</dbReference>
<evidence type="ECO:0000256" key="3">
    <source>
        <dbReference type="ARBA" id="ARBA00022927"/>
    </source>
</evidence>
<keyword evidence="6" id="KW-0963">Cytoplasm</keyword>
<comment type="similarity">
    <text evidence="1 6">Belongs to the SecB family.</text>
</comment>
<evidence type="ECO:0000256" key="7">
    <source>
        <dbReference type="SAM" id="MobiDB-lite"/>
    </source>
</evidence>
<dbReference type="InterPro" id="IPR003708">
    <property type="entry name" value="SecB"/>
</dbReference>
<dbReference type="Proteomes" id="UP000033774">
    <property type="component" value="Unassembled WGS sequence"/>
</dbReference>
<keyword evidence="3 6" id="KW-0653">Protein transport</keyword>
<dbReference type="Pfam" id="PF02556">
    <property type="entry name" value="SecB"/>
    <property type="match status" value="1"/>
</dbReference>
<dbReference type="PATRIC" id="fig|552518.3.peg.2626"/>
<evidence type="ECO:0000313" key="9">
    <source>
        <dbReference type="Proteomes" id="UP000033774"/>
    </source>
</evidence>
<evidence type="ECO:0000256" key="1">
    <source>
        <dbReference type="ARBA" id="ARBA00009990"/>
    </source>
</evidence>
<dbReference type="Gene3D" id="3.10.420.10">
    <property type="entry name" value="SecB-like"/>
    <property type="match status" value="1"/>
</dbReference>
<dbReference type="GO" id="GO:0006457">
    <property type="term" value="P:protein folding"/>
    <property type="evidence" value="ECO:0007669"/>
    <property type="project" value="UniProtKB-UniRule"/>
</dbReference>
<keyword evidence="4 6" id="KW-0811">Translocation</keyword>
<dbReference type="GO" id="GO:0051082">
    <property type="term" value="F:unfolded protein binding"/>
    <property type="evidence" value="ECO:0007669"/>
    <property type="project" value="InterPro"/>
</dbReference>
<feature type="region of interest" description="Disordered" evidence="7">
    <location>
        <begin position="1"/>
        <end position="20"/>
    </location>
</feature>
<dbReference type="AlphaFoldDB" id="A0A0F3IQZ0"/>
<evidence type="ECO:0000256" key="6">
    <source>
        <dbReference type="HAMAP-Rule" id="MF_00821"/>
    </source>
</evidence>
<dbReference type="GO" id="GO:0015031">
    <property type="term" value="P:protein transport"/>
    <property type="evidence" value="ECO:0007669"/>
    <property type="project" value="UniProtKB-UniRule"/>
</dbReference>
<evidence type="ECO:0000256" key="4">
    <source>
        <dbReference type="ARBA" id="ARBA00023010"/>
    </source>
</evidence>
<dbReference type="PANTHER" id="PTHR36918">
    <property type="match status" value="1"/>
</dbReference>
<evidence type="ECO:0000256" key="5">
    <source>
        <dbReference type="ARBA" id="ARBA00023186"/>
    </source>
</evidence>
<evidence type="ECO:0000256" key="2">
    <source>
        <dbReference type="ARBA" id="ARBA00022448"/>
    </source>
</evidence>
<dbReference type="GO" id="GO:0005737">
    <property type="term" value="C:cytoplasm"/>
    <property type="evidence" value="ECO:0007669"/>
    <property type="project" value="UniProtKB-SubCell"/>
</dbReference>
<feature type="compositionally biased region" description="Polar residues" evidence="7">
    <location>
        <begin position="1"/>
        <end position="15"/>
    </location>
</feature>
<dbReference type="SUPFAM" id="SSF54611">
    <property type="entry name" value="SecB-like"/>
    <property type="match status" value="1"/>
</dbReference>
<comment type="subcellular location">
    <subcellularLocation>
        <location evidence="6">Cytoplasm</location>
    </subcellularLocation>
</comment>
<dbReference type="PRINTS" id="PR01594">
    <property type="entry name" value="SECBCHAPRONE"/>
</dbReference>
<dbReference type="HAMAP" id="MF_00821">
    <property type="entry name" value="SecB"/>
    <property type="match status" value="1"/>
</dbReference>
<dbReference type="NCBIfam" id="NF004392">
    <property type="entry name" value="PRK05751.1-3"/>
    <property type="match status" value="1"/>
</dbReference>
<keyword evidence="2 6" id="KW-0813">Transport</keyword>
<dbReference type="OrthoDB" id="9795145at2"/>
<reference evidence="8 9" key="1">
    <citation type="submission" date="2015-03" db="EMBL/GenBank/DDBJ databases">
        <title>Draft genome sequence of Elstera litoralis.</title>
        <authorList>
            <person name="Rahalkar M.C."/>
            <person name="Dhakephalkar P.K."/>
            <person name="Pore S.D."/>
            <person name="Arora P."/>
            <person name="Kapse N.G."/>
            <person name="Pandit P.S."/>
        </authorList>
    </citation>
    <scope>NUCLEOTIDE SEQUENCE [LARGE SCALE GENOMIC DNA]</scope>
    <source>
        <strain evidence="8 9">Dia-1</strain>
    </source>
</reference>
<dbReference type="RefSeq" id="WP_045776465.1">
    <property type="nucleotide sequence ID" value="NZ_LAJY01000398.1"/>
</dbReference>
<gene>
    <name evidence="6" type="primary">secB</name>
    <name evidence="8" type="ORF">VZ95_14355</name>
</gene>
<comment type="subunit">
    <text evidence="6">Homotetramer, a dimer of dimers. One homotetramer interacts with 1 SecA dimer.</text>
</comment>
<dbReference type="PANTHER" id="PTHR36918:SF1">
    <property type="entry name" value="PROTEIN-EXPORT PROTEIN SECB"/>
    <property type="match status" value="1"/>
</dbReference>
<sequence length="162" mass="17519">MSDENQTNGQGTEQNDAPPITVNVQYVKDLSFENPNAPASLVQQESPDVELRVDVGARQLGPNLFEVLLSINASAKHGDDVAFLVECAYAGVVTLNVPDEHLQPVLLIEVPRLLFPFARSIVANAVRDGGFPPLMVQPIDFLDLFRRRVAAAQAEQEAAGTA</sequence>
<accession>A0A0F3IQZ0</accession>
<comment type="caution">
    <text evidence="8">The sequence shown here is derived from an EMBL/GenBank/DDBJ whole genome shotgun (WGS) entry which is preliminary data.</text>
</comment>
<proteinExistence type="inferred from homology"/>
<name>A0A0F3IQZ0_9PROT</name>
<evidence type="ECO:0000313" key="8">
    <source>
        <dbReference type="EMBL" id="KJV08973.1"/>
    </source>
</evidence>
<keyword evidence="9" id="KW-1185">Reference proteome</keyword>
<comment type="function">
    <text evidence="6">One of the proteins required for the normal export of preproteins out of the cell cytoplasm. It is a molecular chaperone that binds to a subset of precursor proteins, maintaining them in a translocation-competent state. It also specifically binds to its receptor SecA.</text>
</comment>
<dbReference type="NCBIfam" id="TIGR00809">
    <property type="entry name" value="secB"/>
    <property type="match status" value="1"/>
</dbReference>
<protein>
    <recommendedName>
        <fullName evidence="6">Protein-export protein SecB</fullName>
    </recommendedName>
</protein>
<keyword evidence="5 6" id="KW-0143">Chaperone</keyword>
<organism evidence="8 9">
    <name type="scientific">Elstera litoralis</name>
    <dbReference type="NCBI Taxonomy" id="552518"/>
    <lineage>
        <taxon>Bacteria</taxon>
        <taxon>Pseudomonadati</taxon>
        <taxon>Pseudomonadota</taxon>
        <taxon>Alphaproteobacteria</taxon>
        <taxon>Rhodospirillales</taxon>
        <taxon>Rhodospirillaceae</taxon>
        <taxon>Elstera</taxon>
    </lineage>
</organism>